<reference evidence="1 2" key="1">
    <citation type="submission" date="2024-07" db="EMBL/GenBank/DDBJ databases">
        <authorList>
            <person name="Akdeniz Z."/>
        </authorList>
    </citation>
    <scope>NUCLEOTIDE SEQUENCE [LARGE SCALE GENOMIC DNA]</scope>
</reference>
<proteinExistence type="predicted"/>
<dbReference type="Proteomes" id="UP001642409">
    <property type="component" value="Unassembled WGS sequence"/>
</dbReference>
<comment type="caution">
    <text evidence="1">The sequence shown here is derived from an EMBL/GenBank/DDBJ whole genome shotgun (WGS) entry which is preliminary data.</text>
</comment>
<protein>
    <submittedName>
        <fullName evidence="1">Hypothetical_protein</fullName>
    </submittedName>
</protein>
<dbReference type="EMBL" id="CAXDID020000125">
    <property type="protein sequence ID" value="CAL6033496.1"/>
    <property type="molecule type" value="Genomic_DNA"/>
</dbReference>
<gene>
    <name evidence="1" type="ORF">HINF_LOCUS34998</name>
</gene>
<evidence type="ECO:0000313" key="2">
    <source>
        <dbReference type="Proteomes" id="UP001642409"/>
    </source>
</evidence>
<sequence>MITLGFIIEIAFFTCSQLNQRFGFGIFTFLSGTIQEQAGILTRDLQAYIQTLASKNCLSPLQILGNLLFLVLILSSLRIFSPLAWRYSFLKKFCTLCSYTLFRTKQTTVLVMAAQGQARNSILQCLITSYLSLQEKLQRFLLTTYTGWVLFQVTGAAGDAG</sequence>
<evidence type="ECO:0000313" key="1">
    <source>
        <dbReference type="EMBL" id="CAL6033496.1"/>
    </source>
</evidence>
<name>A0ABP1JA41_9EUKA</name>
<organism evidence="1 2">
    <name type="scientific">Hexamita inflata</name>
    <dbReference type="NCBI Taxonomy" id="28002"/>
    <lineage>
        <taxon>Eukaryota</taxon>
        <taxon>Metamonada</taxon>
        <taxon>Diplomonadida</taxon>
        <taxon>Hexamitidae</taxon>
        <taxon>Hexamitinae</taxon>
        <taxon>Hexamita</taxon>
    </lineage>
</organism>
<keyword evidence="2" id="KW-1185">Reference proteome</keyword>
<accession>A0ABP1JA41</accession>